<dbReference type="Proteomes" id="UP000010467">
    <property type="component" value="Chromosome"/>
</dbReference>
<name>K9ZX19_DEIPD</name>
<dbReference type="EMBL" id="CP003382">
    <property type="protein sequence ID" value="AFZ66188.1"/>
    <property type="molecule type" value="Genomic_DNA"/>
</dbReference>
<protein>
    <submittedName>
        <fullName evidence="2">Uncharacterized protein</fullName>
    </submittedName>
</protein>
<feature type="region of interest" description="Disordered" evidence="1">
    <location>
        <begin position="1"/>
        <end position="77"/>
    </location>
</feature>
<gene>
    <name evidence="2" type="ordered locus">Deipe_0598</name>
</gene>
<feature type="compositionally biased region" description="Polar residues" evidence="1">
    <location>
        <begin position="1"/>
        <end position="13"/>
    </location>
</feature>
<sequence>MHSCQNRRNTGENMNDDQSRPQDTPDESEVVLTTLPENAPEAPEASSAENNETPTELIGRLHQTQLSGFTEPDNEDG</sequence>
<evidence type="ECO:0000313" key="2">
    <source>
        <dbReference type="EMBL" id="AFZ66188.1"/>
    </source>
</evidence>
<accession>K9ZX19</accession>
<keyword evidence="3" id="KW-1185">Reference proteome</keyword>
<reference evidence="3" key="1">
    <citation type="submission" date="2012-03" db="EMBL/GenBank/DDBJ databases">
        <title>Complete sequence of chromosome of Deinococcus peraridilitoris DSM 19664.</title>
        <authorList>
            <person name="Lucas S."/>
            <person name="Copeland A."/>
            <person name="Lapidus A."/>
            <person name="Glavina del Rio T."/>
            <person name="Dalin E."/>
            <person name="Tice H."/>
            <person name="Bruce D."/>
            <person name="Goodwin L."/>
            <person name="Pitluck S."/>
            <person name="Peters L."/>
            <person name="Mikhailova N."/>
            <person name="Lu M."/>
            <person name="Kyrpides N."/>
            <person name="Mavromatis K."/>
            <person name="Ivanova N."/>
            <person name="Brettin T."/>
            <person name="Detter J.C."/>
            <person name="Han C."/>
            <person name="Larimer F."/>
            <person name="Land M."/>
            <person name="Hauser L."/>
            <person name="Markowitz V."/>
            <person name="Cheng J.-F."/>
            <person name="Hugenholtz P."/>
            <person name="Woyke T."/>
            <person name="Wu D."/>
            <person name="Pukall R."/>
            <person name="Steenblock K."/>
            <person name="Brambilla E."/>
            <person name="Klenk H.-P."/>
            <person name="Eisen J.A."/>
        </authorList>
    </citation>
    <scope>NUCLEOTIDE SEQUENCE [LARGE SCALE GENOMIC DNA]</scope>
    <source>
        <strain evidence="3">DSM 19664 / LMG 22246 / CIP 109416 / KR-200</strain>
    </source>
</reference>
<evidence type="ECO:0000256" key="1">
    <source>
        <dbReference type="SAM" id="MobiDB-lite"/>
    </source>
</evidence>
<dbReference type="PATRIC" id="fig|937777.3.peg.603"/>
<dbReference type="AlphaFoldDB" id="K9ZX19"/>
<evidence type="ECO:0000313" key="3">
    <source>
        <dbReference type="Proteomes" id="UP000010467"/>
    </source>
</evidence>
<dbReference type="HOGENOM" id="CLU_2632271_0_0_0"/>
<feature type="compositionally biased region" description="Low complexity" evidence="1">
    <location>
        <begin position="36"/>
        <end position="52"/>
    </location>
</feature>
<proteinExistence type="predicted"/>
<organism evidence="2 3">
    <name type="scientific">Deinococcus peraridilitoris (strain DSM 19664 / LMG 22246 / CIP 109416 / KR-200)</name>
    <dbReference type="NCBI Taxonomy" id="937777"/>
    <lineage>
        <taxon>Bacteria</taxon>
        <taxon>Thermotogati</taxon>
        <taxon>Deinococcota</taxon>
        <taxon>Deinococci</taxon>
        <taxon>Deinococcales</taxon>
        <taxon>Deinococcaceae</taxon>
        <taxon>Deinococcus</taxon>
    </lineage>
</organism>
<dbReference type="KEGG" id="dpd:Deipe_0598"/>
<dbReference type="STRING" id="937777.Deipe_0598"/>